<comment type="catalytic activity">
    <reaction evidence="5 7">
        <text>AMP + ATP = 2 ADP</text>
        <dbReference type="Rhea" id="RHEA:12973"/>
        <dbReference type="ChEBI" id="CHEBI:30616"/>
        <dbReference type="ChEBI" id="CHEBI:456215"/>
        <dbReference type="ChEBI" id="CHEBI:456216"/>
        <dbReference type="EC" id="2.7.4.3"/>
    </reaction>
</comment>
<evidence type="ECO:0000313" key="9">
    <source>
        <dbReference type="EMBL" id="TVV72710.1"/>
    </source>
</evidence>
<feature type="binding site" evidence="5">
    <location>
        <position position="200"/>
    </location>
    <ligand>
        <name>ATP</name>
        <dbReference type="ChEBI" id="CHEBI:30616"/>
    </ligand>
</feature>
<dbReference type="Gene3D" id="3.40.50.300">
    <property type="entry name" value="P-loop containing nucleotide triphosphate hydrolases"/>
    <property type="match status" value="1"/>
</dbReference>
<dbReference type="UniPathway" id="UPA00588">
    <property type="reaction ID" value="UER00649"/>
</dbReference>
<dbReference type="OrthoDB" id="9805030at2"/>
<dbReference type="NCBIfam" id="TIGR01351">
    <property type="entry name" value="adk"/>
    <property type="match status" value="1"/>
</dbReference>
<keyword evidence="4 5" id="KW-0418">Kinase</keyword>
<keyword evidence="5 7" id="KW-0067">ATP-binding</keyword>
<comment type="caution">
    <text evidence="5">Lacks conserved residue(s) required for the propagation of feature annotation.</text>
</comment>
<gene>
    <name evidence="5" type="primary">adk</name>
    <name evidence="9" type="ORF">FOY91_13670</name>
</gene>
<feature type="binding site" evidence="5">
    <location>
        <position position="31"/>
    </location>
    <ligand>
        <name>AMP</name>
        <dbReference type="ChEBI" id="CHEBI:456215"/>
    </ligand>
</feature>
<comment type="pathway">
    <text evidence="5">Purine metabolism; AMP biosynthesis via salvage pathway; AMP from ADP: step 1/1.</text>
</comment>
<dbReference type="InterPro" id="IPR007862">
    <property type="entry name" value="Adenylate_kinase_lid-dom"/>
</dbReference>
<dbReference type="NCBIfam" id="NF001380">
    <property type="entry name" value="PRK00279.1-2"/>
    <property type="match status" value="1"/>
</dbReference>
<feature type="binding site" evidence="5">
    <location>
        <begin position="85"/>
        <end position="88"/>
    </location>
    <ligand>
        <name>AMP</name>
        <dbReference type="ChEBI" id="CHEBI:456215"/>
    </ligand>
</feature>
<dbReference type="GO" id="GO:0044209">
    <property type="term" value="P:AMP salvage"/>
    <property type="evidence" value="ECO:0007669"/>
    <property type="project" value="UniProtKB-UniRule"/>
</dbReference>
<feature type="binding site" evidence="5">
    <location>
        <position position="150"/>
    </location>
    <ligand>
        <name>Zn(2+)</name>
        <dbReference type="ChEBI" id="CHEBI:29105"/>
        <note>structural</note>
    </ligand>
</feature>
<feature type="domain" description="Adenylate kinase active site lid" evidence="8">
    <location>
        <begin position="127"/>
        <end position="163"/>
    </location>
</feature>
<keyword evidence="5" id="KW-0862">Zinc</keyword>
<feature type="binding site" evidence="5">
    <location>
        <begin position="57"/>
        <end position="59"/>
    </location>
    <ligand>
        <name>AMP</name>
        <dbReference type="ChEBI" id="CHEBI:456215"/>
    </ligand>
</feature>
<dbReference type="SUPFAM" id="SSF52540">
    <property type="entry name" value="P-loop containing nucleoside triphosphate hydrolases"/>
    <property type="match status" value="1"/>
</dbReference>
<feature type="binding site" evidence="5">
    <location>
        <position position="92"/>
    </location>
    <ligand>
        <name>AMP</name>
        <dbReference type="ChEBI" id="CHEBI:456215"/>
    </ligand>
</feature>
<evidence type="ECO:0000256" key="5">
    <source>
        <dbReference type="HAMAP-Rule" id="MF_00235"/>
    </source>
</evidence>
<dbReference type="RefSeq" id="WP_145152959.1">
    <property type="nucleotide sequence ID" value="NZ_VNIM01000058.1"/>
</dbReference>
<evidence type="ECO:0000256" key="1">
    <source>
        <dbReference type="ARBA" id="ARBA00022679"/>
    </source>
</evidence>
<feature type="binding site" evidence="5">
    <location>
        <position position="36"/>
    </location>
    <ligand>
        <name>AMP</name>
        <dbReference type="ChEBI" id="CHEBI:456215"/>
    </ligand>
</feature>
<feature type="binding site" evidence="5">
    <location>
        <position position="161"/>
    </location>
    <ligand>
        <name>AMP</name>
        <dbReference type="ChEBI" id="CHEBI:456215"/>
    </ligand>
</feature>
<feature type="binding site" evidence="5">
    <location>
        <position position="172"/>
    </location>
    <ligand>
        <name>AMP</name>
        <dbReference type="ChEBI" id="CHEBI:456215"/>
    </ligand>
</feature>
<feature type="binding site" evidence="5">
    <location>
        <begin position="10"/>
        <end position="15"/>
    </location>
    <ligand>
        <name>ATP</name>
        <dbReference type="ChEBI" id="CHEBI:30616"/>
    </ligand>
</feature>
<keyword evidence="3 5" id="KW-0547">Nucleotide-binding</keyword>
<feature type="binding site" evidence="5">
    <location>
        <position position="153"/>
    </location>
    <ligand>
        <name>Zn(2+)</name>
        <dbReference type="ChEBI" id="CHEBI:29105"/>
        <note>structural</note>
    </ligand>
</feature>
<reference evidence="9 10" key="1">
    <citation type="submission" date="2019-07" db="EMBL/GenBank/DDBJ databases">
        <title>Sphingomonas solaris sp. nov., isolated from a solar panel from Boston, Massachusetts.</title>
        <authorList>
            <person name="Tanner K."/>
            <person name="Pascual J."/>
            <person name="Mancuso C."/>
            <person name="Pereto J."/>
            <person name="Khalil A."/>
            <person name="Vilanova C."/>
        </authorList>
    </citation>
    <scope>NUCLEOTIDE SEQUENCE [LARGE SCALE GENOMIC DNA]</scope>
    <source>
        <strain evidence="9 10">R4DWN</strain>
    </source>
</reference>
<keyword evidence="5" id="KW-0479">Metal-binding</keyword>
<dbReference type="InterPro" id="IPR006259">
    <property type="entry name" value="Adenyl_kin_sub"/>
</dbReference>
<comment type="caution">
    <text evidence="9">The sequence shown here is derived from an EMBL/GenBank/DDBJ whole genome shotgun (WGS) entry which is preliminary data.</text>
</comment>
<evidence type="ECO:0000256" key="2">
    <source>
        <dbReference type="ARBA" id="ARBA00022727"/>
    </source>
</evidence>
<evidence type="ECO:0000256" key="7">
    <source>
        <dbReference type="RuleBase" id="RU003331"/>
    </source>
</evidence>
<comment type="subcellular location">
    <subcellularLocation>
        <location evidence="5 7">Cytoplasm</location>
    </subcellularLocation>
</comment>
<dbReference type="EMBL" id="VNIM01000058">
    <property type="protein sequence ID" value="TVV72710.1"/>
    <property type="molecule type" value="Genomic_DNA"/>
</dbReference>
<protein>
    <recommendedName>
        <fullName evidence="5 7">Adenylate kinase</fullName>
        <shortName evidence="5">AK</shortName>
        <ecNumber evidence="5 7">2.7.4.3</ecNumber>
    </recommendedName>
    <alternativeName>
        <fullName evidence="5">ATP-AMP transphosphorylase</fullName>
    </alternativeName>
    <alternativeName>
        <fullName evidence="5">ATP:AMP phosphotransferase</fullName>
    </alternativeName>
    <alternativeName>
        <fullName evidence="5">Adenylate monophosphate kinase</fullName>
    </alternativeName>
</protein>
<keyword evidence="10" id="KW-1185">Reference proteome</keyword>
<dbReference type="InterPro" id="IPR027417">
    <property type="entry name" value="P-loop_NTPase"/>
</dbReference>
<evidence type="ECO:0000256" key="3">
    <source>
        <dbReference type="ARBA" id="ARBA00022741"/>
    </source>
</evidence>
<dbReference type="GO" id="GO:0005737">
    <property type="term" value="C:cytoplasm"/>
    <property type="evidence" value="ECO:0007669"/>
    <property type="project" value="UniProtKB-SubCell"/>
</dbReference>
<dbReference type="InterPro" id="IPR000850">
    <property type="entry name" value="Adenylat/UMP-CMP_kin"/>
</dbReference>
<dbReference type="PROSITE" id="PS00113">
    <property type="entry name" value="ADENYLATE_KINASE"/>
    <property type="match status" value="1"/>
</dbReference>
<evidence type="ECO:0000256" key="4">
    <source>
        <dbReference type="ARBA" id="ARBA00022777"/>
    </source>
</evidence>
<name>A0A558QZZ1_9SPHN</name>
<dbReference type="Proteomes" id="UP000318681">
    <property type="component" value="Unassembled WGS sequence"/>
</dbReference>
<dbReference type="NCBIfam" id="NF011100">
    <property type="entry name" value="PRK14527.1"/>
    <property type="match status" value="1"/>
</dbReference>
<comment type="similarity">
    <text evidence="5 6">Belongs to the adenylate kinase family.</text>
</comment>
<dbReference type="Pfam" id="PF05191">
    <property type="entry name" value="ADK_lid"/>
    <property type="match status" value="1"/>
</dbReference>
<dbReference type="NCBIfam" id="NF001381">
    <property type="entry name" value="PRK00279.1-3"/>
    <property type="match status" value="1"/>
</dbReference>
<evidence type="ECO:0000259" key="8">
    <source>
        <dbReference type="Pfam" id="PF05191"/>
    </source>
</evidence>
<keyword evidence="2 5" id="KW-0545">Nucleotide biosynthesis</keyword>
<keyword evidence="1 5" id="KW-0808">Transferase</keyword>
<proteinExistence type="inferred from homology"/>
<dbReference type="Pfam" id="PF00406">
    <property type="entry name" value="ADK"/>
    <property type="match status" value="1"/>
</dbReference>
<dbReference type="GO" id="GO:0004017">
    <property type="term" value="F:AMP kinase activity"/>
    <property type="evidence" value="ECO:0007669"/>
    <property type="project" value="UniProtKB-UniRule"/>
</dbReference>
<sequence>MNIILLGPPGAGKGTQASRLEQQRGMVQLSTGDMLRAAVKAGSPVGLKAKAVMEAGELVSDAIVSGIIGERLDQLDGGGGAIFDGYPRTAPQADALDLLLSERGKTLDHVIELSVDEDALVDRITGRFTCAKCGEGYHDRYKQPATAGVCDVCAATEFKRRPDDNEETVRTRMAEYRAKTAPILPLYEARGLVSQVDGMADIDEVSRQIAAVLDRATQPA</sequence>
<feature type="binding site" evidence="5">
    <location>
        <position position="127"/>
    </location>
    <ligand>
        <name>ATP</name>
        <dbReference type="ChEBI" id="CHEBI:30616"/>
    </ligand>
</feature>
<feature type="binding site" evidence="5">
    <location>
        <position position="130"/>
    </location>
    <ligand>
        <name>Zn(2+)</name>
        <dbReference type="ChEBI" id="CHEBI:29105"/>
        <note>structural</note>
    </ligand>
</feature>
<dbReference type="CDD" id="cd01428">
    <property type="entry name" value="ADK"/>
    <property type="match status" value="1"/>
</dbReference>
<keyword evidence="5" id="KW-0963">Cytoplasm</keyword>
<evidence type="ECO:0000256" key="6">
    <source>
        <dbReference type="RuleBase" id="RU003330"/>
    </source>
</evidence>
<comment type="function">
    <text evidence="5">Catalyzes the reversible transfer of the terminal phosphate group between ATP and AMP. Plays an important role in cellular energy homeostasis and in adenine nucleotide metabolism.</text>
</comment>
<feature type="binding site" evidence="5">
    <location>
        <position position="133"/>
    </location>
    <ligand>
        <name>Zn(2+)</name>
        <dbReference type="ChEBI" id="CHEBI:29105"/>
        <note>structural</note>
    </ligand>
</feature>
<accession>A0A558QZZ1</accession>
<organism evidence="9 10">
    <name type="scientific">Alterirhizorhabdus solaris</name>
    <dbReference type="NCBI Taxonomy" id="2529389"/>
    <lineage>
        <taxon>Bacteria</taxon>
        <taxon>Pseudomonadati</taxon>
        <taxon>Pseudomonadota</taxon>
        <taxon>Alphaproteobacteria</taxon>
        <taxon>Sphingomonadales</taxon>
        <taxon>Rhizorhabdaceae</taxon>
        <taxon>Alterirhizorhabdus</taxon>
    </lineage>
</organism>
<dbReference type="InterPro" id="IPR033690">
    <property type="entry name" value="Adenylat_kinase_CS"/>
</dbReference>
<comment type="domain">
    <text evidence="5">Consists of three domains, a large central CORE domain and two small peripheral domains, NMPbind and LID, which undergo movements during catalysis. The LID domain closes over the site of phosphoryl transfer upon ATP binding. Assembling and dissambling the active center during each catalytic cycle provides an effective means to prevent ATP hydrolysis. Some bacteria have evolved a zinc-coordinating structure that stabilizes the LID domain.</text>
</comment>
<dbReference type="PANTHER" id="PTHR23359">
    <property type="entry name" value="NUCLEOTIDE KINASE"/>
    <property type="match status" value="1"/>
</dbReference>
<dbReference type="GO" id="GO:0005524">
    <property type="term" value="F:ATP binding"/>
    <property type="evidence" value="ECO:0007669"/>
    <property type="project" value="UniProtKB-UniRule"/>
</dbReference>
<dbReference type="PRINTS" id="PR00094">
    <property type="entry name" value="ADENYLTKNASE"/>
</dbReference>
<dbReference type="EC" id="2.7.4.3" evidence="5 7"/>
<feature type="region of interest" description="NMP" evidence="5">
    <location>
        <begin position="30"/>
        <end position="59"/>
    </location>
</feature>
<dbReference type="NCBIfam" id="NF011105">
    <property type="entry name" value="PRK14532.1"/>
    <property type="match status" value="1"/>
</dbReference>
<dbReference type="FunFam" id="3.40.50.300:FF:000106">
    <property type="entry name" value="Adenylate kinase mitochondrial"/>
    <property type="match status" value="1"/>
</dbReference>
<dbReference type="GO" id="GO:0008270">
    <property type="term" value="F:zinc ion binding"/>
    <property type="evidence" value="ECO:0007669"/>
    <property type="project" value="UniProtKB-UniRule"/>
</dbReference>
<dbReference type="AlphaFoldDB" id="A0A558QZZ1"/>
<comment type="subunit">
    <text evidence="5 7">Monomer.</text>
</comment>
<dbReference type="HAMAP" id="MF_00235">
    <property type="entry name" value="Adenylate_kinase_Adk"/>
    <property type="match status" value="1"/>
</dbReference>
<evidence type="ECO:0000313" key="10">
    <source>
        <dbReference type="Proteomes" id="UP000318681"/>
    </source>
</evidence>